<sequence length="130" mass="15480">MHNPDKPNVTFKILLWIYALFYMLAGFNHFISTTGYYAIMPEWLPAHKFLIYLSGILEISFGIMLLFSNTRKLGAWLIMLMLVAFMPAHIYMIQKAPFMLKSIEITPFIAWMRIPFQAMFIWWAWIYTKK</sequence>
<feature type="domain" description="Methylamine utilisation protein MauE" evidence="6">
    <location>
        <begin position="13"/>
        <end position="94"/>
    </location>
</feature>
<comment type="subcellular location">
    <subcellularLocation>
        <location evidence="1">Membrane</location>
        <topology evidence="1">Multi-pass membrane protein</topology>
    </subcellularLocation>
</comment>
<evidence type="ECO:0000313" key="7">
    <source>
        <dbReference type="EMBL" id="MCX3263946.1"/>
    </source>
</evidence>
<dbReference type="PANTHER" id="PTHR36974:SF1">
    <property type="entry name" value="DOXX FAMILY MEMBRANE PROTEIN"/>
    <property type="match status" value="1"/>
</dbReference>
<dbReference type="RefSeq" id="WP_010602516.1">
    <property type="nucleotide sequence ID" value="NZ_JAPJUH010000001.1"/>
</dbReference>
<dbReference type="EMBL" id="JAPJUH010000001">
    <property type="protein sequence ID" value="MCX3263946.1"/>
    <property type="molecule type" value="Genomic_DNA"/>
</dbReference>
<organism evidence="7 8">
    <name type="scientific">Pedobacter agri</name>
    <dbReference type="NCBI Taxonomy" id="454586"/>
    <lineage>
        <taxon>Bacteria</taxon>
        <taxon>Pseudomonadati</taxon>
        <taxon>Bacteroidota</taxon>
        <taxon>Sphingobacteriia</taxon>
        <taxon>Sphingobacteriales</taxon>
        <taxon>Sphingobacteriaceae</taxon>
        <taxon>Pedobacter</taxon>
    </lineage>
</organism>
<dbReference type="PANTHER" id="PTHR36974">
    <property type="entry name" value="MEMBRANE PROTEIN-RELATED"/>
    <property type="match status" value="1"/>
</dbReference>
<keyword evidence="4 5" id="KW-0472">Membrane</keyword>
<feature type="transmembrane region" description="Helical" evidence="5">
    <location>
        <begin position="49"/>
        <end position="67"/>
    </location>
</feature>
<proteinExistence type="predicted"/>
<dbReference type="GO" id="GO:0030416">
    <property type="term" value="P:methylamine metabolic process"/>
    <property type="evidence" value="ECO:0007669"/>
    <property type="project" value="InterPro"/>
</dbReference>
<feature type="transmembrane region" description="Helical" evidence="5">
    <location>
        <begin position="13"/>
        <end position="37"/>
    </location>
</feature>
<dbReference type="Pfam" id="PF07291">
    <property type="entry name" value="MauE"/>
    <property type="match status" value="1"/>
</dbReference>
<keyword evidence="8" id="KW-1185">Reference proteome</keyword>
<keyword evidence="2 5" id="KW-0812">Transmembrane</keyword>
<gene>
    <name evidence="7" type="ORF">OQZ29_04270</name>
</gene>
<dbReference type="GO" id="GO:0016020">
    <property type="term" value="C:membrane"/>
    <property type="evidence" value="ECO:0007669"/>
    <property type="project" value="UniProtKB-SubCell"/>
</dbReference>
<evidence type="ECO:0000259" key="6">
    <source>
        <dbReference type="Pfam" id="PF07291"/>
    </source>
</evidence>
<keyword evidence="3 5" id="KW-1133">Transmembrane helix</keyword>
<evidence type="ECO:0000256" key="4">
    <source>
        <dbReference type="ARBA" id="ARBA00023136"/>
    </source>
</evidence>
<dbReference type="Proteomes" id="UP001142592">
    <property type="component" value="Unassembled WGS sequence"/>
</dbReference>
<comment type="caution">
    <text evidence="7">The sequence shown here is derived from an EMBL/GenBank/DDBJ whole genome shotgun (WGS) entry which is preliminary data.</text>
</comment>
<evidence type="ECO:0000256" key="3">
    <source>
        <dbReference type="ARBA" id="ARBA00022989"/>
    </source>
</evidence>
<name>A0A9X3DD95_9SPHI</name>
<evidence type="ECO:0000256" key="5">
    <source>
        <dbReference type="SAM" id="Phobius"/>
    </source>
</evidence>
<evidence type="ECO:0000256" key="1">
    <source>
        <dbReference type="ARBA" id="ARBA00004141"/>
    </source>
</evidence>
<evidence type="ECO:0000256" key="2">
    <source>
        <dbReference type="ARBA" id="ARBA00022692"/>
    </source>
</evidence>
<dbReference type="InterPro" id="IPR009908">
    <property type="entry name" value="Methylamine_util_MauE"/>
</dbReference>
<protein>
    <submittedName>
        <fullName evidence="7">DoxX family protein</fullName>
    </submittedName>
</protein>
<dbReference type="AlphaFoldDB" id="A0A9X3DD95"/>
<feature type="transmembrane region" description="Helical" evidence="5">
    <location>
        <begin position="73"/>
        <end position="93"/>
    </location>
</feature>
<reference evidence="7" key="1">
    <citation type="submission" date="2022-11" db="EMBL/GenBank/DDBJ databases">
        <authorList>
            <person name="Graham C."/>
            <person name="Newman J.D."/>
        </authorList>
    </citation>
    <scope>NUCLEOTIDE SEQUENCE</scope>
    <source>
        <strain evidence="7">DSM 19486</strain>
    </source>
</reference>
<evidence type="ECO:0000313" key="8">
    <source>
        <dbReference type="Proteomes" id="UP001142592"/>
    </source>
</evidence>
<feature type="transmembrane region" description="Helical" evidence="5">
    <location>
        <begin position="105"/>
        <end position="125"/>
    </location>
</feature>
<accession>A0A9X3DD95</accession>